<reference evidence="4" key="1">
    <citation type="journal article" date="2015" name="PLoS Genet.">
        <title>Genome Sequence and Transcriptome Analyses of Chrysochromulina tobin: Metabolic Tools for Enhanced Algal Fitness in the Prominent Order Prymnesiales (Haptophyceae).</title>
        <authorList>
            <person name="Hovde B.T."/>
            <person name="Deodato C.R."/>
            <person name="Hunsperger H.M."/>
            <person name="Ryken S.A."/>
            <person name="Yost W."/>
            <person name="Jha R.K."/>
            <person name="Patterson J."/>
            <person name="Monnat R.J. Jr."/>
            <person name="Barlow S.B."/>
            <person name="Starkenburg S.R."/>
            <person name="Cattolico R.A."/>
        </authorList>
    </citation>
    <scope>NUCLEOTIDE SEQUENCE</scope>
    <source>
        <strain evidence="4">CCMP291</strain>
    </source>
</reference>
<gene>
    <name evidence="3" type="ORF">Ctob_004234</name>
</gene>
<evidence type="ECO:0000256" key="2">
    <source>
        <dbReference type="SAM" id="SignalP"/>
    </source>
</evidence>
<feature type="region of interest" description="Disordered" evidence="1">
    <location>
        <begin position="378"/>
        <end position="426"/>
    </location>
</feature>
<name>A0A0M0JLY9_9EUKA</name>
<feature type="region of interest" description="Disordered" evidence="1">
    <location>
        <begin position="785"/>
        <end position="810"/>
    </location>
</feature>
<feature type="compositionally biased region" description="Basic and acidic residues" evidence="1">
    <location>
        <begin position="378"/>
        <end position="392"/>
    </location>
</feature>
<dbReference type="Proteomes" id="UP000037460">
    <property type="component" value="Unassembled WGS sequence"/>
</dbReference>
<evidence type="ECO:0000313" key="4">
    <source>
        <dbReference type="Proteomes" id="UP000037460"/>
    </source>
</evidence>
<dbReference type="InterPro" id="IPR011990">
    <property type="entry name" value="TPR-like_helical_dom_sf"/>
</dbReference>
<proteinExistence type="predicted"/>
<keyword evidence="4" id="KW-1185">Reference proteome</keyword>
<dbReference type="Gene3D" id="1.25.40.10">
    <property type="entry name" value="Tetratricopeptide repeat domain"/>
    <property type="match status" value="1"/>
</dbReference>
<dbReference type="EMBL" id="JWZX01002710">
    <property type="protein sequence ID" value="KOO27480.1"/>
    <property type="molecule type" value="Genomic_DNA"/>
</dbReference>
<comment type="caution">
    <text evidence="3">The sequence shown here is derived from an EMBL/GenBank/DDBJ whole genome shotgun (WGS) entry which is preliminary data.</text>
</comment>
<protein>
    <recommendedName>
        <fullName evidence="5">Pentacotripeptide-repeat region of PRORP domain-containing protein</fullName>
    </recommendedName>
</protein>
<organism evidence="3 4">
    <name type="scientific">Chrysochromulina tobinii</name>
    <dbReference type="NCBI Taxonomy" id="1460289"/>
    <lineage>
        <taxon>Eukaryota</taxon>
        <taxon>Haptista</taxon>
        <taxon>Haptophyta</taxon>
        <taxon>Prymnesiophyceae</taxon>
        <taxon>Prymnesiales</taxon>
        <taxon>Chrysochromulinaceae</taxon>
        <taxon>Chrysochromulina</taxon>
    </lineage>
</organism>
<accession>A0A0M0JLY9</accession>
<feature type="signal peptide" evidence="2">
    <location>
        <begin position="1"/>
        <end position="16"/>
    </location>
</feature>
<evidence type="ECO:0000256" key="1">
    <source>
        <dbReference type="SAM" id="MobiDB-lite"/>
    </source>
</evidence>
<dbReference type="AlphaFoldDB" id="A0A0M0JLY9"/>
<dbReference type="OrthoDB" id="10689395at2759"/>
<feature type="chain" id="PRO_5005601893" description="Pentacotripeptide-repeat region of PRORP domain-containing protein" evidence="2">
    <location>
        <begin position="17"/>
        <end position="810"/>
    </location>
</feature>
<sequence length="810" mass="85588">MLALAMAMAALLPASPRTLRFSPRRDLAARSSRPCLAVADAPDADVVELLGLFSSLQCDTTEAEVVAEVTEAAPAAGSSATMLLPPTQPSSPSIASINAAAKTILASSEPPLAKQDRLAALSERALASGRTRSAQLAFDHALRRWRKWRATKPVPLSRSLLLAGLRSAAARRDKAAYEELLLSAQESWEVDLTHEPRLLSGAMVGCSEAGWLDNARACNMTIVAAGLVPTTEAVNAFMAAQLRAGDTDGVLDAFIHLRQHGPPADRQSQALAMRAAASRKASWNALRNLMRRSWLKIPWNAASANAAVGEFVSTGNLRAAAGVLGHMQSTRMPLRLESLERLLGHTALACGSSPTSLRVFSAMQQHVGALGALAKGAREAGKEEANEKKAEAAGRGVGQGEHDQQPQQQPQPQPEPSAARAAADEYGESLEGLLETSPALPQHALKLTSEEAALETDLREERLASEAKQKALEEAFKLAVRRQGRKEQAEALCAAAAAVGELSAETGVGVPMLEEMILVCGRARDPSAAVLTLRKLEGRASPEAYVSALGTCCADEAPNMALADGVLDMMQGAGALDAATPGRAAQALCRRLRASAVNTLSSAGLQLDQKVAAYLASGGSGKMRGARPVNANDEILSAELGGLPVSTRDAERRAAARGMMVAAWSDADEASYEPAPSEQRAYDEFEKLLAQPGSLPWQGLPDSQVASMKHRVLVEGPWILSDGYLKWTSPKVVAALHALWAEVMRCRGDGREEGRVPVESINYDACLAIMRGGSEEMGEAPFDWEDGAHGGKGANPIFGEPSQGDTVWSP</sequence>
<evidence type="ECO:0000313" key="3">
    <source>
        <dbReference type="EMBL" id="KOO27480.1"/>
    </source>
</evidence>
<evidence type="ECO:0008006" key="5">
    <source>
        <dbReference type="Google" id="ProtNLM"/>
    </source>
</evidence>
<keyword evidence="2" id="KW-0732">Signal</keyword>